<evidence type="ECO:0000256" key="4">
    <source>
        <dbReference type="ARBA" id="ARBA00021006"/>
    </source>
</evidence>
<evidence type="ECO:0000256" key="13">
    <source>
        <dbReference type="ARBA" id="ARBA00023128"/>
    </source>
</evidence>
<evidence type="ECO:0000256" key="12">
    <source>
        <dbReference type="ARBA" id="ARBA00023075"/>
    </source>
</evidence>
<feature type="transmembrane region" description="Helical" evidence="16">
    <location>
        <begin position="56"/>
        <end position="74"/>
    </location>
</feature>
<name>A0A8F5H5S0_9MOLL</name>
<comment type="catalytic activity">
    <reaction evidence="15 16">
        <text>a ubiquinone + NADH + 5 H(+)(in) = a ubiquinol + NAD(+) + 4 H(+)(out)</text>
        <dbReference type="Rhea" id="RHEA:29091"/>
        <dbReference type="Rhea" id="RHEA-COMP:9565"/>
        <dbReference type="Rhea" id="RHEA-COMP:9566"/>
        <dbReference type="ChEBI" id="CHEBI:15378"/>
        <dbReference type="ChEBI" id="CHEBI:16389"/>
        <dbReference type="ChEBI" id="CHEBI:17976"/>
        <dbReference type="ChEBI" id="CHEBI:57540"/>
        <dbReference type="ChEBI" id="CHEBI:57945"/>
        <dbReference type="EC" id="7.1.1.2"/>
    </reaction>
</comment>
<accession>A0A8F5H5S0</accession>
<feature type="transmembrane region" description="Helical" evidence="16">
    <location>
        <begin position="336"/>
        <end position="361"/>
    </location>
</feature>
<evidence type="ECO:0000256" key="5">
    <source>
        <dbReference type="ARBA" id="ARBA00022448"/>
    </source>
</evidence>
<feature type="transmembrane region" description="Helical" evidence="16">
    <location>
        <begin position="144"/>
        <end position="167"/>
    </location>
</feature>
<evidence type="ECO:0000256" key="6">
    <source>
        <dbReference type="ARBA" id="ARBA00022660"/>
    </source>
</evidence>
<keyword evidence="5 16" id="KW-0813">Transport</keyword>
<evidence type="ECO:0000259" key="18">
    <source>
        <dbReference type="Pfam" id="PF01059"/>
    </source>
</evidence>
<feature type="transmembrane region" description="Helical" evidence="16">
    <location>
        <begin position="250"/>
        <end position="272"/>
    </location>
</feature>
<feature type="domain" description="NADH:quinone oxidoreductase/Mrp antiporter transmembrane" evidence="17">
    <location>
        <begin position="106"/>
        <end position="394"/>
    </location>
</feature>
<keyword evidence="11 16" id="KW-0520">NAD</keyword>
<feature type="transmembrane region" description="Helical" evidence="16">
    <location>
        <begin position="86"/>
        <end position="105"/>
    </location>
</feature>
<feature type="transmembrane region" description="Helical" evidence="16">
    <location>
        <begin position="373"/>
        <end position="406"/>
    </location>
</feature>
<keyword evidence="7 16" id="KW-0812">Transmembrane</keyword>
<evidence type="ECO:0000256" key="11">
    <source>
        <dbReference type="ARBA" id="ARBA00023027"/>
    </source>
</evidence>
<dbReference type="PRINTS" id="PR01437">
    <property type="entry name" value="NUOXDRDTASE4"/>
</dbReference>
<sequence>MMSIVFGLSGLMFLKFVLSWEMRFWVLMLMSVFSLKFLNLEVWGNVYMSNLYFDNMSGILVNLTFWIGGLMLLASNYSVKIMNNKSIEFSFVVLILCLVVVMYFISSNLMYFYIFFEVSLIPTLMLVIGWGYQPERLQAGMYMMLYTISASLPLLISLLMLGCLYKSFNMVLISYLNYQMMLNSISFVWFLGLMLAFLVKLPMFSVHLWLPKAHVEAPIAGSMILAGILLKLGGYGILRLLMVFFLNDVFISKILVIVCLWGGIITAIICVGQSDIKSLIAYSSVGHMGMMLAGVLSKFMWGWEGGMLMMVSHGFCSSGLFCLANLAYEKLKSRSLYLYGGMLNVNSIMCLWWFLFCISNMGAPPSINLVSEIMLFCAVYMYSGVFIVVIILMVFLGGLYNLIMFVSTQHGDVMNYMNSNCVNNSSEYLLLFLHFYPMLFFILNVSYLNKFFLF</sequence>
<dbReference type="GO" id="GO:0008137">
    <property type="term" value="F:NADH dehydrogenase (ubiquinone) activity"/>
    <property type="evidence" value="ECO:0007669"/>
    <property type="project" value="UniProtKB-UniRule"/>
</dbReference>
<evidence type="ECO:0000256" key="16">
    <source>
        <dbReference type="RuleBase" id="RU003297"/>
    </source>
</evidence>
<dbReference type="EC" id="7.1.1.2" evidence="3 16"/>
<evidence type="ECO:0000256" key="10">
    <source>
        <dbReference type="ARBA" id="ARBA00022989"/>
    </source>
</evidence>
<gene>
    <name evidence="19" type="primary">ND4</name>
</gene>
<dbReference type="GeneID" id="74548022"/>
<keyword evidence="12 16" id="KW-0830">Ubiquinone</keyword>
<proteinExistence type="inferred from homology"/>
<keyword evidence="9 16" id="KW-0249">Electron transport</keyword>
<evidence type="ECO:0000256" key="7">
    <source>
        <dbReference type="ARBA" id="ARBA00022692"/>
    </source>
</evidence>
<evidence type="ECO:0000256" key="8">
    <source>
        <dbReference type="ARBA" id="ARBA00022967"/>
    </source>
</evidence>
<dbReference type="Pfam" id="PF01059">
    <property type="entry name" value="Oxidored_q5_N"/>
    <property type="match status" value="1"/>
</dbReference>
<keyword evidence="8" id="KW-1278">Translocase</keyword>
<geneLocation type="mitochondrion" evidence="19"/>
<dbReference type="GO" id="GO:0048039">
    <property type="term" value="F:ubiquinone binding"/>
    <property type="evidence" value="ECO:0007669"/>
    <property type="project" value="TreeGrafter"/>
</dbReference>
<evidence type="ECO:0000256" key="1">
    <source>
        <dbReference type="ARBA" id="ARBA00004225"/>
    </source>
</evidence>
<dbReference type="Pfam" id="PF00361">
    <property type="entry name" value="Proton_antipo_M"/>
    <property type="match status" value="1"/>
</dbReference>
<dbReference type="InterPro" id="IPR000260">
    <property type="entry name" value="NADH4_N"/>
</dbReference>
<dbReference type="CTD" id="4538"/>
<evidence type="ECO:0000256" key="15">
    <source>
        <dbReference type="ARBA" id="ARBA00049551"/>
    </source>
</evidence>
<organism evidence="19">
    <name type="scientific">Eumandya pardalota</name>
    <dbReference type="NCBI Taxonomy" id="3246742"/>
    <lineage>
        <taxon>Eukaryota</taxon>
        <taxon>Metazoa</taxon>
        <taxon>Spiralia</taxon>
        <taxon>Lophotrochozoa</taxon>
        <taxon>Mollusca</taxon>
        <taxon>Cephalopoda</taxon>
        <taxon>Coleoidea</taxon>
        <taxon>Decapodiformes</taxon>
        <taxon>Sepiida</taxon>
        <taxon>Sepiolidae</taxon>
        <taxon>Sepiolinae</taxon>
        <taxon>Eumandya</taxon>
    </lineage>
</organism>
<reference evidence="19" key="1">
    <citation type="journal article" date="2021" name="Commun. Biol.">
        <title>Phylogenomics illuminates the evolution of bobtail and bottletail squid (order Sepiolida).</title>
        <authorList>
            <person name="Sanchez G."/>
            <person name="Fernandez-Alvarez F.A."/>
            <person name="Taite M."/>
            <person name="Sugimoto C."/>
            <person name="Jolly J."/>
            <person name="Simakov O."/>
            <person name="Marletaz F."/>
            <person name="Allcock L."/>
            <person name="Rokhsar D.S."/>
        </authorList>
    </citation>
    <scope>NUCLEOTIDE SEQUENCE</scope>
</reference>
<dbReference type="AlphaFoldDB" id="A0A8F5H5S0"/>
<dbReference type="GO" id="GO:0031966">
    <property type="term" value="C:mitochondrial membrane"/>
    <property type="evidence" value="ECO:0007669"/>
    <property type="project" value="UniProtKB-SubCell"/>
</dbReference>
<keyword evidence="6 16" id="KW-0679">Respiratory chain</keyword>
<dbReference type="PANTHER" id="PTHR43507:SF20">
    <property type="entry name" value="NADH-UBIQUINONE OXIDOREDUCTASE CHAIN 4"/>
    <property type="match status" value="1"/>
</dbReference>
<keyword evidence="13 16" id="KW-0496">Mitochondrion</keyword>
<evidence type="ECO:0000256" key="14">
    <source>
        <dbReference type="ARBA" id="ARBA00023136"/>
    </source>
</evidence>
<evidence type="ECO:0000256" key="3">
    <source>
        <dbReference type="ARBA" id="ARBA00012944"/>
    </source>
</evidence>
<dbReference type="InterPro" id="IPR003918">
    <property type="entry name" value="NADH_UbQ_OxRdtase"/>
</dbReference>
<dbReference type="PANTHER" id="PTHR43507">
    <property type="entry name" value="NADH-UBIQUINONE OXIDOREDUCTASE CHAIN 4"/>
    <property type="match status" value="1"/>
</dbReference>
<evidence type="ECO:0000256" key="9">
    <source>
        <dbReference type="ARBA" id="ARBA00022982"/>
    </source>
</evidence>
<keyword evidence="14 16" id="KW-0472">Membrane</keyword>
<dbReference type="GO" id="GO:0042773">
    <property type="term" value="P:ATP synthesis coupled electron transport"/>
    <property type="evidence" value="ECO:0007669"/>
    <property type="project" value="InterPro"/>
</dbReference>
<feature type="transmembrane region" description="Helical" evidence="16">
    <location>
        <begin position="187"/>
        <end position="210"/>
    </location>
</feature>
<feature type="transmembrane region" description="Helical" evidence="16">
    <location>
        <begin position="111"/>
        <end position="132"/>
    </location>
</feature>
<keyword evidence="10 16" id="KW-1133">Transmembrane helix</keyword>
<comment type="function">
    <text evidence="16">Core subunit of the mitochondrial membrane respiratory chain NADH dehydrogenase (Complex I) which catalyzes electron transfer from NADH through the respiratory chain, using ubiquinone as an electron acceptor. Essential for the catalytic activity and assembly of complex I.</text>
</comment>
<comment type="subcellular location">
    <subcellularLocation>
        <location evidence="1 16">Mitochondrion membrane</location>
        <topology evidence="1 16">Multi-pass membrane protein</topology>
    </subcellularLocation>
</comment>
<dbReference type="EMBL" id="MW478833">
    <property type="protein sequence ID" value="QXJ42161.1"/>
    <property type="molecule type" value="Genomic_DNA"/>
</dbReference>
<feature type="domain" description="NADH:ubiquinone oxidoreductase chain 4 N-terminal" evidence="18">
    <location>
        <begin position="1"/>
        <end position="102"/>
    </location>
</feature>
<dbReference type="GO" id="GO:0015990">
    <property type="term" value="P:electron transport coupled proton transport"/>
    <property type="evidence" value="ECO:0007669"/>
    <property type="project" value="TreeGrafter"/>
</dbReference>
<feature type="transmembrane region" description="Helical" evidence="16">
    <location>
        <begin position="279"/>
        <end position="301"/>
    </location>
</feature>
<feature type="transmembrane region" description="Helical" evidence="16">
    <location>
        <begin position="307"/>
        <end position="324"/>
    </location>
</feature>
<feature type="transmembrane region" description="Helical" evidence="16">
    <location>
        <begin position="217"/>
        <end position="238"/>
    </location>
</feature>
<evidence type="ECO:0000259" key="17">
    <source>
        <dbReference type="Pfam" id="PF00361"/>
    </source>
</evidence>
<dbReference type="GO" id="GO:0003954">
    <property type="term" value="F:NADH dehydrogenase activity"/>
    <property type="evidence" value="ECO:0007669"/>
    <property type="project" value="TreeGrafter"/>
</dbReference>
<dbReference type="InterPro" id="IPR001750">
    <property type="entry name" value="ND/Mrp_TM"/>
</dbReference>
<evidence type="ECO:0000313" key="19">
    <source>
        <dbReference type="EMBL" id="QXJ42161.1"/>
    </source>
</evidence>
<feature type="transmembrane region" description="Helical" evidence="16">
    <location>
        <begin position="427"/>
        <end position="448"/>
    </location>
</feature>
<protein>
    <recommendedName>
        <fullName evidence="4 16">NADH-ubiquinone oxidoreductase chain 4</fullName>
        <ecNumber evidence="3 16">7.1.1.2</ecNumber>
    </recommendedName>
</protein>
<comment type="similarity">
    <text evidence="2 16">Belongs to the complex I subunit 4 family.</text>
</comment>
<evidence type="ECO:0000256" key="2">
    <source>
        <dbReference type="ARBA" id="ARBA00009025"/>
    </source>
</evidence>
<dbReference type="RefSeq" id="YP_010454145.1">
    <property type="nucleotide sequence ID" value="NC_065641.1"/>
</dbReference>